<dbReference type="InterPro" id="IPR014710">
    <property type="entry name" value="RmlC-like_jellyroll"/>
</dbReference>
<dbReference type="EMBL" id="JACHJL010000018">
    <property type="protein sequence ID" value="MBB5938720.1"/>
    <property type="molecule type" value="Genomic_DNA"/>
</dbReference>
<name>A0A7W9QEE8_9ACTN</name>
<dbReference type="GO" id="GO:0051213">
    <property type="term" value="F:dioxygenase activity"/>
    <property type="evidence" value="ECO:0007669"/>
    <property type="project" value="UniProtKB-KW"/>
</dbReference>
<feature type="domain" description="Cupin type-2" evidence="1">
    <location>
        <begin position="53"/>
        <end position="114"/>
    </location>
</feature>
<dbReference type="InterPro" id="IPR013096">
    <property type="entry name" value="Cupin_2"/>
</dbReference>
<proteinExistence type="predicted"/>
<keyword evidence="2" id="KW-0560">Oxidoreductase</keyword>
<dbReference type="InterPro" id="IPR011051">
    <property type="entry name" value="RmlC_Cupin_sf"/>
</dbReference>
<comment type="caution">
    <text evidence="2">The sequence shown here is derived from an EMBL/GenBank/DDBJ whole genome shotgun (WGS) entry which is preliminary data.</text>
</comment>
<keyword evidence="2" id="KW-0223">Dioxygenase</keyword>
<evidence type="ECO:0000313" key="2">
    <source>
        <dbReference type="EMBL" id="MBB5938720.1"/>
    </source>
</evidence>
<dbReference type="PANTHER" id="PTHR36440:SF1">
    <property type="entry name" value="PUTATIVE (AFU_ORTHOLOGUE AFUA_8G07350)-RELATED"/>
    <property type="match status" value="1"/>
</dbReference>
<sequence length="173" mass="19032">MTFPDMTREETGRLIPEAAQTAVWLLGGLAQIRVPGELTRNSFTVVQHTGNRGYTTPLHSHDYEDEFFLVLDGTLRLVCDGREHLAQAGTTMFVPRTFTHGFVTLSESARFLTIHSTPQPGRKPQFDLFLDAEIPHAPAATLPTEEAGGPTLDRIIELGPAYAYRYAGPAPTP</sequence>
<organism evidence="2 3">
    <name type="scientific">Streptomyces zagrosensis</name>
    <dbReference type="NCBI Taxonomy" id="1042984"/>
    <lineage>
        <taxon>Bacteria</taxon>
        <taxon>Bacillati</taxon>
        <taxon>Actinomycetota</taxon>
        <taxon>Actinomycetes</taxon>
        <taxon>Kitasatosporales</taxon>
        <taxon>Streptomycetaceae</taxon>
        <taxon>Streptomyces</taxon>
    </lineage>
</organism>
<evidence type="ECO:0000259" key="1">
    <source>
        <dbReference type="Pfam" id="PF07883"/>
    </source>
</evidence>
<accession>A0A7W9QEE8</accession>
<dbReference type="Proteomes" id="UP000588098">
    <property type="component" value="Unassembled WGS sequence"/>
</dbReference>
<reference evidence="2 3" key="1">
    <citation type="submission" date="2020-08" db="EMBL/GenBank/DDBJ databases">
        <title>Genomic Encyclopedia of Type Strains, Phase III (KMG-III): the genomes of soil and plant-associated and newly described type strains.</title>
        <authorList>
            <person name="Whitman W."/>
        </authorList>
    </citation>
    <scope>NUCLEOTIDE SEQUENCE [LARGE SCALE GENOMIC DNA]</scope>
    <source>
        <strain evidence="2 3">CECT 8305</strain>
    </source>
</reference>
<dbReference type="InterPro" id="IPR053146">
    <property type="entry name" value="QDO-like"/>
</dbReference>
<protein>
    <submittedName>
        <fullName evidence="2">Quercetin dioxygenase-like cupin family protein</fullName>
    </submittedName>
</protein>
<gene>
    <name evidence="2" type="ORF">FHS42_005811</name>
</gene>
<keyword evidence="3" id="KW-1185">Reference proteome</keyword>
<dbReference type="AlphaFoldDB" id="A0A7W9QEE8"/>
<evidence type="ECO:0000313" key="3">
    <source>
        <dbReference type="Proteomes" id="UP000588098"/>
    </source>
</evidence>
<dbReference type="Gene3D" id="2.60.120.10">
    <property type="entry name" value="Jelly Rolls"/>
    <property type="match status" value="1"/>
</dbReference>
<dbReference type="PANTHER" id="PTHR36440">
    <property type="entry name" value="PUTATIVE (AFU_ORTHOLOGUE AFUA_8G07350)-RELATED"/>
    <property type="match status" value="1"/>
</dbReference>
<dbReference type="Pfam" id="PF07883">
    <property type="entry name" value="Cupin_2"/>
    <property type="match status" value="1"/>
</dbReference>
<dbReference type="SUPFAM" id="SSF51182">
    <property type="entry name" value="RmlC-like cupins"/>
    <property type="match status" value="1"/>
</dbReference>